<comment type="subcellular location">
    <subcellularLocation>
        <location evidence="1">Cytoplasm</location>
    </subcellularLocation>
</comment>
<sequence length="279" mass="29494">MDPLVSTAWLAERLADPDVQVVDATWYMPGEPRSGREDHAAGHIPGAVFFDIDEISDHGTDLPHMLPTPEAFAAAAGALGLRRDATVVVYDGQGIFSAPRVWWTLRTMGFPKVVVLDGGLKKWRAEGRPVETAETQATPTRLEPAFDPARVRDLDAVRGLLDGGAAQLVDARAGPRFRGEAPEPRAGLRSGHMPGACNVPWGPLVNADGTLKSAAELRETFEAGGVDLTGPIVTTCGSGVSAALLALALARLGRDDVPVYDGSWTEWGGRADTEVVTGA</sequence>
<protein>
    <recommendedName>
        <fullName evidence="6">Sulfurtransferase</fullName>
    </recommendedName>
</protein>
<dbReference type="AlphaFoldDB" id="A0A328B302"/>
<dbReference type="GO" id="GO:0016784">
    <property type="term" value="F:3-mercaptopyruvate sulfurtransferase activity"/>
    <property type="evidence" value="ECO:0007669"/>
    <property type="project" value="UniProtKB-EC"/>
</dbReference>
<dbReference type="InterPro" id="IPR001307">
    <property type="entry name" value="Thiosulphate_STrfase_CS"/>
</dbReference>
<comment type="catalytic activity">
    <reaction evidence="5">
        <text>2-oxo-3-sulfanylpropanoate + [thioredoxin]-dithiol = [thioredoxin]-disulfide + hydrogen sulfide + pyruvate + H(+)</text>
        <dbReference type="Rhea" id="RHEA:21740"/>
        <dbReference type="Rhea" id="RHEA-COMP:10698"/>
        <dbReference type="Rhea" id="RHEA-COMP:10700"/>
        <dbReference type="ChEBI" id="CHEBI:15361"/>
        <dbReference type="ChEBI" id="CHEBI:15378"/>
        <dbReference type="ChEBI" id="CHEBI:29919"/>
        <dbReference type="ChEBI" id="CHEBI:29950"/>
        <dbReference type="ChEBI" id="CHEBI:50058"/>
        <dbReference type="ChEBI" id="CHEBI:57678"/>
        <dbReference type="EC" id="2.8.1.2"/>
    </reaction>
    <physiologicalReaction direction="left-to-right" evidence="5">
        <dbReference type="Rhea" id="RHEA:21741"/>
    </physiologicalReaction>
</comment>
<dbReference type="FunFam" id="3.40.250.10:FF:000001">
    <property type="entry name" value="Sulfurtransferase"/>
    <property type="match status" value="1"/>
</dbReference>
<evidence type="ECO:0000259" key="7">
    <source>
        <dbReference type="PROSITE" id="PS50206"/>
    </source>
</evidence>
<proteinExistence type="predicted"/>
<dbReference type="SUPFAM" id="SSF52821">
    <property type="entry name" value="Rhodanese/Cell cycle control phosphatase"/>
    <property type="match status" value="2"/>
</dbReference>
<dbReference type="OrthoDB" id="9781034at2"/>
<feature type="domain" description="Rhodanese" evidence="7">
    <location>
        <begin position="15"/>
        <end position="132"/>
    </location>
</feature>
<dbReference type="Proteomes" id="UP000249842">
    <property type="component" value="Unassembled WGS sequence"/>
</dbReference>
<accession>A0A328B302</accession>
<reference evidence="9" key="1">
    <citation type="submission" date="2018-05" db="EMBL/GenBank/DDBJ databases">
        <authorList>
            <person name="Li X."/>
        </authorList>
    </citation>
    <scope>NUCLEOTIDE SEQUENCE [LARGE SCALE GENOMIC DNA]</scope>
    <source>
        <strain evidence="9">HKS-05</strain>
    </source>
</reference>
<dbReference type="InterPro" id="IPR001763">
    <property type="entry name" value="Rhodanese-like_dom"/>
</dbReference>
<organism evidence="8 9">
    <name type="scientific">Phenylobacterium hankyongense</name>
    <dbReference type="NCBI Taxonomy" id="1813876"/>
    <lineage>
        <taxon>Bacteria</taxon>
        <taxon>Pseudomonadati</taxon>
        <taxon>Pseudomonadota</taxon>
        <taxon>Alphaproteobacteria</taxon>
        <taxon>Caulobacterales</taxon>
        <taxon>Caulobacteraceae</taxon>
        <taxon>Phenylobacterium</taxon>
    </lineage>
</organism>
<evidence type="ECO:0000313" key="8">
    <source>
        <dbReference type="EMBL" id="RAK61207.1"/>
    </source>
</evidence>
<feature type="domain" description="Rhodanese" evidence="7">
    <location>
        <begin position="162"/>
        <end position="276"/>
    </location>
</feature>
<keyword evidence="9" id="KW-1185">Reference proteome</keyword>
<dbReference type="Pfam" id="PF00581">
    <property type="entry name" value="Rhodanese"/>
    <property type="match status" value="2"/>
</dbReference>
<dbReference type="FunFam" id="3.40.250.10:FF:000015">
    <property type="entry name" value="Sulfurtransferase"/>
    <property type="match status" value="1"/>
</dbReference>
<dbReference type="RefSeq" id="WP_111458499.1">
    <property type="nucleotide sequence ID" value="NZ_QFYP01000001.1"/>
</dbReference>
<dbReference type="NCBIfam" id="NF008557">
    <property type="entry name" value="PRK11493.1"/>
    <property type="match status" value="1"/>
</dbReference>
<gene>
    <name evidence="8" type="ORF">DJ021_16025</name>
</gene>
<dbReference type="InterPro" id="IPR045078">
    <property type="entry name" value="TST/MPST-like"/>
</dbReference>
<keyword evidence="3 6" id="KW-0808">Transferase</keyword>
<keyword evidence="2" id="KW-0963">Cytoplasm</keyword>
<evidence type="ECO:0000256" key="3">
    <source>
        <dbReference type="ARBA" id="ARBA00022679"/>
    </source>
</evidence>
<dbReference type="CDD" id="cd01449">
    <property type="entry name" value="TST_Repeat_2"/>
    <property type="match status" value="1"/>
</dbReference>
<evidence type="ECO:0000256" key="5">
    <source>
        <dbReference type="ARBA" id="ARBA00051793"/>
    </source>
</evidence>
<dbReference type="InterPro" id="IPR036873">
    <property type="entry name" value="Rhodanese-like_dom_sf"/>
</dbReference>
<dbReference type="PROSITE" id="PS00683">
    <property type="entry name" value="RHODANESE_2"/>
    <property type="match status" value="1"/>
</dbReference>
<dbReference type="GO" id="GO:0004792">
    <property type="term" value="F:thiosulfate-cyanide sulfurtransferase activity"/>
    <property type="evidence" value="ECO:0007669"/>
    <property type="project" value="InterPro"/>
</dbReference>
<evidence type="ECO:0000256" key="2">
    <source>
        <dbReference type="ARBA" id="ARBA00022490"/>
    </source>
</evidence>
<evidence type="ECO:0000256" key="4">
    <source>
        <dbReference type="ARBA" id="ARBA00022737"/>
    </source>
</evidence>
<evidence type="ECO:0000256" key="1">
    <source>
        <dbReference type="ARBA" id="ARBA00004496"/>
    </source>
</evidence>
<dbReference type="CDD" id="cd01448">
    <property type="entry name" value="TST_Repeat_1"/>
    <property type="match status" value="1"/>
</dbReference>
<keyword evidence="8" id="KW-0670">Pyruvate</keyword>
<keyword evidence="4" id="KW-0677">Repeat</keyword>
<comment type="caution">
    <text evidence="8">The sequence shown here is derived from an EMBL/GenBank/DDBJ whole genome shotgun (WGS) entry which is preliminary data.</text>
</comment>
<name>A0A328B302_9CAUL</name>
<evidence type="ECO:0000256" key="6">
    <source>
        <dbReference type="RuleBase" id="RU000507"/>
    </source>
</evidence>
<dbReference type="PANTHER" id="PTHR11364:SF27">
    <property type="entry name" value="SULFURTRANSFERASE"/>
    <property type="match status" value="1"/>
</dbReference>
<dbReference type="PROSITE" id="PS50206">
    <property type="entry name" value="RHODANESE_3"/>
    <property type="match status" value="2"/>
</dbReference>
<evidence type="ECO:0000313" key="9">
    <source>
        <dbReference type="Proteomes" id="UP000249842"/>
    </source>
</evidence>
<dbReference type="PANTHER" id="PTHR11364">
    <property type="entry name" value="THIOSULFATE SULFERTANSFERASE"/>
    <property type="match status" value="1"/>
</dbReference>
<dbReference type="Gene3D" id="3.40.250.10">
    <property type="entry name" value="Rhodanese-like domain"/>
    <property type="match status" value="2"/>
</dbReference>
<dbReference type="SMART" id="SM00450">
    <property type="entry name" value="RHOD"/>
    <property type="match status" value="2"/>
</dbReference>
<dbReference type="GO" id="GO:0005737">
    <property type="term" value="C:cytoplasm"/>
    <property type="evidence" value="ECO:0007669"/>
    <property type="project" value="UniProtKB-SubCell"/>
</dbReference>
<dbReference type="EMBL" id="QFYP01000001">
    <property type="protein sequence ID" value="RAK61207.1"/>
    <property type="molecule type" value="Genomic_DNA"/>
</dbReference>